<gene>
    <name evidence="1" type="ORF">COV04_00075</name>
</gene>
<dbReference type="PANTHER" id="PTHR32432:SF3">
    <property type="entry name" value="ETHANOLAMINE UTILIZATION PROTEIN EUTJ"/>
    <property type="match status" value="1"/>
</dbReference>
<dbReference type="PANTHER" id="PTHR32432">
    <property type="entry name" value="CELL DIVISION PROTEIN FTSA-RELATED"/>
    <property type="match status" value="1"/>
</dbReference>
<evidence type="ECO:0000313" key="1">
    <source>
        <dbReference type="EMBL" id="PJE76268.1"/>
    </source>
</evidence>
<protein>
    <recommendedName>
        <fullName evidence="3">SHS2 domain-containing protein</fullName>
    </recommendedName>
</protein>
<dbReference type="InterPro" id="IPR043129">
    <property type="entry name" value="ATPase_NBD"/>
</dbReference>
<dbReference type="EMBL" id="PFET01000001">
    <property type="protein sequence ID" value="PJE76268.1"/>
    <property type="molecule type" value="Genomic_DNA"/>
</dbReference>
<name>A0A2M8LFR3_9BACT</name>
<accession>A0A2M8LFR3</accession>
<dbReference type="PIRSF" id="PIRSF019169">
    <property type="entry name" value="PilM"/>
    <property type="match status" value="1"/>
</dbReference>
<proteinExistence type="predicted"/>
<evidence type="ECO:0000313" key="2">
    <source>
        <dbReference type="Proteomes" id="UP000231152"/>
    </source>
</evidence>
<dbReference type="CDD" id="cd24049">
    <property type="entry name" value="ASKHA_NBD_PilM"/>
    <property type="match status" value="1"/>
</dbReference>
<dbReference type="SUPFAM" id="SSF53067">
    <property type="entry name" value="Actin-like ATPase domain"/>
    <property type="match status" value="2"/>
</dbReference>
<dbReference type="NCBIfam" id="TIGR01175">
    <property type="entry name" value="pilM"/>
    <property type="match status" value="1"/>
</dbReference>
<dbReference type="InterPro" id="IPR005883">
    <property type="entry name" value="PilM"/>
</dbReference>
<organism evidence="1 2">
    <name type="scientific">Candidatus Uhrbacteria bacterium CG10_big_fil_rev_8_21_14_0_10_48_11</name>
    <dbReference type="NCBI Taxonomy" id="1975037"/>
    <lineage>
        <taxon>Bacteria</taxon>
        <taxon>Candidatus Uhriibacteriota</taxon>
    </lineage>
</organism>
<dbReference type="Proteomes" id="UP000231152">
    <property type="component" value="Unassembled WGS sequence"/>
</dbReference>
<sequence length="340" mass="37147">MRSSATYLGIDIGSASLKLVELRSAAGVPELVTYGIAELPLAEPGSTRPSIEAIGDTLAALYKEMNASAKKCYSALSSDEIFTSIISLPKLKKKEFMPVVEEEAAKLLSRPVNEMVLDPQILEDASDTTTQRVLLVAAPKELVERYEAIFKRAKLELLGLETEGFALVRSLVGRDRVGVCVVDFGASTTDITVIADGTPYFNRSLTLGGRNLTLAMRDILGLSLEDAEQVKRDVGLQASEHGQPPDVLLKIIKPIAEEIRYTLQLFREQTGRNVEKIILSGGSAMLAGFAEYLETTLKMRTYIGDPWARVRYPLELKSLLELSASRYGVAVGLAMRPLKP</sequence>
<reference evidence="1 2" key="1">
    <citation type="submission" date="2017-09" db="EMBL/GenBank/DDBJ databases">
        <title>Depth-based differentiation of microbial function through sediment-hosted aquifers and enrichment of novel symbionts in the deep terrestrial subsurface.</title>
        <authorList>
            <person name="Probst A.J."/>
            <person name="Ladd B."/>
            <person name="Jarett J.K."/>
            <person name="Geller-Mcgrath D.E."/>
            <person name="Sieber C.M."/>
            <person name="Emerson J.B."/>
            <person name="Anantharaman K."/>
            <person name="Thomas B.C."/>
            <person name="Malmstrom R."/>
            <person name="Stieglmeier M."/>
            <person name="Klingl A."/>
            <person name="Woyke T."/>
            <person name="Ryan C.M."/>
            <person name="Banfield J.F."/>
        </authorList>
    </citation>
    <scope>NUCLEOTIDE SEQUENCE [LARGE SCALE GENOMIC DNA]</scope>
    <source>
        <strain evidence="1">CG10_big_fil_rev_8_21_14_0_10_48_11</strain>
    </source>
</reference>
<comment type="caution">
    <text evidence="1">The sequence shown here is derived from an EMBL/GenBank/DDBJ whole genome shotgun (WGS) entry which is preliminary data.</text>
</comment>
<dbReference type="InterPro" id="IPR050696">
    <property type="entry name" value="FtsA/MreB"/>
</dbReference>
<evidence type="ECO:0008006" key="3">
    <source>
        <dbReference type="Google" id="ProtNLM"/>
    </source>
</evidence>
<dbReference type="Gene3D" id="3.30.1490.300">
    <property type="match status" value="1"/>
</dbReference>
<dbReference type="Pfam" id="PF11104">
    <property type="entry name" value="PilM_2"/>
    <property type="match status" value="1"/>
</dbReference>
<dbReference type="AlphaFoldDB" id="A0A2M8LFR3"/>
<dbReference type="Gene3D" id="3.30.420.40">
    <property type="match status" value="2"/>
</dbReference>